<organism evidence="1 2">
    <name type="scientific">Rotaria sordida</name>
    <dbReference type="NCBI Taxonomy" id="392033"/>
    <lineage>
        <taxon>Eukaryota</taxon>
        <taxon>Metazoa</taxon>
        <taxon>Spiralia</taxon>
        <taxon>Gnathifera</taxon>
        <taxon>Rotifera</taxon>
        <taxon>Eurotatoria</taxon>
        <taxon>Bdelloidea</taxon>
        <taxon>Philodinida</taxon>
        <taxon>Philodinidae</taxon>
        <taxon>Rotaria</taxon>
    </lineage>
</organism>
<name>A0A820DSF3_9BILA</name>
<dbReference type="EMBL" id="CAJOAX010028610">
    <property type="protein sequence ID" value="CAF4235867.1"/>
    <property type="molecule type" value="Genomic_DNA"/>
</dbReference>
<accession>A0A820DSF3</accession>
<evidence type="ECO:0000313" key="1">
    <source>
        <dbReference type="EMBL" id="CAF4235867.1"/>
    </source>
</evidence>
<feature type="non-terminal residue" evidence="1">
    <location>
        <position position="1"/>
    </location>
</feature>
<gene>
    <name evidence="1" type="ORF">OTI717_LOCUS39906</name>
</gene>
<dbReference type="AlphaFoldDB" id="A0A820DSF3"/>
<proteinExistence type="predicted"/>
<dbReference type="Proteomes" id="UP000663823">
    <property type="component" value="Unassembled WGS sequence"/>
</dbReference>
<evidence type="ECO:0000313" key="2">
    <source>
        <dbReference type="Proteomes" id="UP000663823"/>
    </source>
</evidence>
<sequence>MQNVKPLNLNDNQIHLNDALARLTILKTDYTKEWYDNNWYCDYNDGLIRYLMMSVSLHGTFAMNLNLKSNIEYYQLFIRNLLTECDNPLKGRVYELGSIQFLTAILCDLGGEDSNIWKPSIR</sequence>
<protein>
    <submittedName>
        <fullName evidence="1">Uncharacterized protein</fullName>
    </submittedName>
</protein>
<reference evidence="1" key="1">
    <citation type="submission" date="2021-02" db="EMBL/GenBank/DDBJ databases">
        <authorList>
            <person name="Nowell W R."/>
        </authorList>
    </citation>
    <scope>NUCLEOTIDE SEQUENCE</scope>
</reference>
<comment type="caution">
    <text evidence="1">The sequence shown here is derived from an EMBL/GenBank/DDBJ whole genome shotgun (WGS) entry which is preliminary data.</text>
</comment>